<organism evidence="1 2">
    <name type="scientific">Lentzea roselyniae</name>
    <dbReference type="NCBI Taxonomy" id="531940"/>
    <lineage>
        <taxon>Bacteria</taxon>
        <taxon>Bacillati</taxon>
        <taxon>Actinomycetota</taxon>
        <taxon>Actinomycetes</taxon>
        <taxon>Pseudonocardiales</taxon>
        <taxon>Pseudonocardiaceae</taxon>
        <taxon>Lentzea</taxon>
    </lineage>
</organism>
<proteinExistence type="predicted"/>
<sequence>MRRTFGDSQVGRVSRGRVNVEVEGMVSDQPVVLRPGSAGGAGGWIKNEEERRAHARRAQRQWVAVALVGAARLAYGGGEGSR</sequence>
<evidence type="ECO:0000313" key="2">
    <source>
        <dbReference type="Proteomes" id="UP001500711"/>
    </source>
</evidence>
<name>A0ABP7B0P0_9PSEU</name>
<reference evidence="2" key="1">
    <citation type="journal article" date="2019" name="Int. J. Syst. Evol. Microbiol.">
        <title>The Global Catalogue of Microorganisms (GCM) 10K type strain sequencing project: providing services to taxonomists for standard genome sequencing and annotation.</title>
        <authorList>
            <consortium name="The Broad Institute Genomics Platform"/>
            <consortium name="The Broad Institute Genome Sequencing Center for Infectious Disease"/>
            <person name="Wu L."/>
            <person name="Ma J."/>
        </authorList>
    </citation>
    <scope>NUCLEOTIDE SEQUENCE [LARGE SCALE GENOMIC DNA]</scope>
    <source>
        <strain evidence="2">JCM 17494</strain>
    </source>
</reference>
<keyword evidence="2" id="KW-1185">Reference proteome</keyword>
<dbReference type="EMBL" id="BAABBE010000009">
    <property type="protein sequence ID" value="GAA3645050.1"/>
    <property type="molecule type" value="Genomic_DNA"/>
</dbReference>
<dbReference type="Proteomes" id="UP001500711">
    <property type="component" value="Unassembled WGS sequence"/>
</dbReference>
<evidence type="ECO:0000313" key="1">
    <source>
        <dbReference type="EMBL" id="GAA3645050.1"/>
    </source>
</evidence>
<protein>
    <submittedName>
        <fullName evidence="1">Uncharacterized protein</fullName>
    </submittedName>
</protein>
<accession>A0ABP7B0P0</accession>
<gene>
    <name evidence="1" type="ORF">GCM10022267_34700</name>
</gene>
<comment type="caution">
    <text evidence="1">The sequence shown here is derived from an EMBL/GenBank/DDBJ whole genome shotgun (WGS) entry which is preliminary data.</text>
</comment>